<evidence type="ECO:0000313" key="3">
    <source>
        <dbReference type="Proteomes" id="UP001596455"/>
    </source>
</evidence>
<name>A0ABW2QAA9_9MICO</name>
<dbReference type="Proteomes" id="UP001596455">
    <property type="component" value="Unassembled WGS sequence"/>
</dbReference>
<keyword evidence="1" id="KW-0812">Transmembrane</keyword>
<feature type="transmembrane region" description="Helical" evidence="1">
    <location>
        <begin position="45"/>
        <end position="61"/>
    </location>
</feature>
<proteinExistence type="predicted"/>
<gene>
    <name evidence="2" type="ORF">ACFQQL_04435</name>
</gene>
<evidence type="ECO:0008006" key="4">
    <source>
        <dbReference type="Google" id="ProtNLM"/>
    </source>
</evidence>
<organism evidence="2 3">
    <name type="scientific">Georgenia alba</name>
    <dbReference type="NCBI Taxonomy" id="2233858"/>
    <lineage>
        <taxon>Bacteria</taxon>
        <taxon>Bacillati</taxon>
        <taxon>Actinomycetota</taxon>
        <taxon>Actinomycetes</taxon>
        <taxon>Micrococcales</taxon>
        <taxon>Bogoriellaceae</taxon>
        <taxon>Georgenia</taxon>
    </lineage>
</organism>
<protein>
    <recommendedName>
        <fullName evidence="4">ABC transporter permease</fullName>
    </recommendedName>
</protein>
<accession>A0ABW2QAA9</accession>
<feature type="transmembrane region" description="Helical" evidence="1">
    <location>
        <begin position="150"/>
        <end position="171"/>
    </location>
</feature>
<sequence>MSLRILRLELRRSAAPFAALAAAAAAALAVATYGGSASVLVGDGRSQLLVLIPVLLGLGAWQARRDRRSRTDELLAATPRPSGVRRTTLAAALGIGAALGFGVPLIAAMIHAWLTGVYVPAWMVPALVATLVHPIAAVWLGLAVGRLMPWVVTPPLLVVGGFLGLVTLTVFTDPEGDADGRYPSAWLLAPGSSEGINAFERLTPPVLTAQVVWAVALAAASLLLFVPTRHLRGLAAVPIAAGLGGTLALLPPHLSAGVALDDGAIEEVCTSDAPRVCARRGAPLLLPYLVEPGREVLAVLRERLPQAPARVVAIYYGNDSQPGLPAPDPSVLHAEVYTDEAGRIEMTRDELTWTLLMGAGTLACPDVAPTEWERYATARVVAAAWLLGERPYAPESLDEDLGWVPPASVTHPVYDALRSLPRDEQRTRVAALREAELGCAEGDRLGLLLGDGA</sequence>
<reference evidence="3" key="1">
    <citation type="journal article" date="2019" name="Int. J. Syst. Evol. Microbiol.">
        <title>The Global Catalogue of Microorganisms (GCM) 10K type strain sequencing project: providing services to taxonomists for standard genome sequencing and annotation.</title>
        <authorList>
            <consortium name="The Broad Institute Genomics Platform"/>
            <consortium name="The Broad Institute Genome Sequencing Center for Infectious Disease"/>
            <person name="Wu L."/>
            <person name="Ma J."/>
        </authorList>
    </citation>
    <scope>NUCLEOTIDE SEQUENCE [LARGE SCALE GENOMIC DNA]</scope>
    <source>
        <strain evidence="3">JCM 1490</strain>
    </source>
</reference>
<keyword evidence="3" id="KW-1185">Reference proteome</keyword>
<keyword evidence="1" id="KW-1133">Transmembrane helix</keyword>
<evidence type="ECO:0000256" key="1">
    <source>
        <dbReference type="SAM" id="Phobius"/>
    </source>
</evidence>
<comment type="caution">
    <text evidence="2">The sequence shown here is derived from an EMBL/GenBank/DDBJ whole genome shotgun (WGS) entry which is preliminary data.</text>
</comment>
<dbReference type="RefSeq" id="WP_382391652.1">
    <property type="nucleotide sequence ID" value="NZ_JBHTCQ010000001.1"/>
</dbReference>
<dbReference type="EMBL" id="JBHTCQ010000001">
    <property type="protein sequence ID" value="MFC7404348.1"/>
    <property type="molecule type" value="Genomic_DNA"/>
</dbReference>
<feature type="transmembrane region" description="Helical" evidence="1">
    <location>
        <begin position="120"/>
        <end position="143"/>
    </location>
</feature>
<evidence type="ECO:0000313" key="2">
    <source>
        <dbReference type="EMBL" id="MFC7404348.1"/>
    </source>
</evidence>
<feature type="transmembrane region" description="Helical" evidence="1">
    <location>
        <begin position="207"/>
        <end position="226"/>
    </location>
</feature>
<feature type="transmembrane region" description="Helical" evidence="1">
    <location>
        <begin position="233"/>
        <end position="250"/>
    </location>
</feature>
<keyword evidence="1" id="KW-0472">Membrane</keyword>
<feature type="transmembrane region" description="Helical" evidence="1">
    <location>
        <begin position="89"/>
        <end position="114"/>
    </location>
</feature>